<evidence type="ECO:0000313" key="4">
    <source>
        <dbReference type="Proteomes" id="UP000242712"/>
    </source>
</evidence>
<feature type="chain" id="PRO_5039288163" description="PepSY domain-containing protein" evidence="2">
    <location>
        <begin position="20"/>
        <end position="305"/>
    </location>
</feature>
<protein>
    <recommendedName>
        <fullName evidence="5">PepSY domain-containing protein</fullName>
    </recommendedName>
</protein>
<accession>A0A2K4FDL8</accession>
<keyword evidence="2" id="KW-0732">Signal</keyword>
<dbReference type="EMBL" id="PPPX01000001">
    <property type="protein sequence ID" value="POA09450.1"/>
    <property type="molecule type" value="Genomic_DNA"/>
</dbReference>
<reference evidence="3 4" key="1">
    <citation type="submission" date="2017-08" db="EMBL/GenBank/DDBJ databases">
        <title>Draft genome sequences of 64 type strains of genus Staph aureus.</title>
        <authorList>
            <person name="Cole K."/>
            <person name="Golubchik T."/>
            <person name="Russell J."/>
            <person name="Foster D."/>
            <person name="Llewelyn M."/>
            <person name="Wilson D."/>
            <person name="Crook D."/>
            <person name="Paul J."/>
        </authorList>
    </citation>
    <scope>NUCLEOTIDE SEQUENCE [LARGE SCALE GENOMIC DNA]</scope>
    <source>
        <strain evidence="3 4">DSM 29875</strain>
    </source>
</reference>
<feature type="compositionally biased region" description="Low complexity" evidence="1">
    <location>
        <begin position="216"/>
        <end position="230"/>
    </location>
</feature>
<dbReference type="AlphaFoldDB" id="A0A2K4FDL8"/>
<evidence type="ECO:0008006" key="5">
    <source>
        <dbReference type="Google" id="ProtNLM"/>
    </source>
</evidence>
<name>A0A2K4FDL8_9STAP</name>
<dbReference type="RefSeq" id="WP_103370839.1">
    <property type="nucleotide sequence ID" value="NZ_CBCRVO010000001.1"/>
</dbReference>
<feature type="compositionally biased region" description="Low complexity" evidence="1">
    <location>
        <begin position="280"/>
        <end position="296"/>
    </location>
</feature>
<keyword evidence="4" id="KW-1185">Reference proteome</keyword>
<dbReference type="Proteomes" id="UP000242712">
    <property type="component" value="Unassembled WGS sequence"/>
</dbReference>
<evidence type="ECO:0000256" key="2">
    <source>
        <dbReference type="SAM" id="SignalP"/>
    </source>
</evidence>
<feature type="signal peptide" evidence="2">
    <location>
        <begin position="1"/>
        <end position="19"/>
    </location>
</feature>
<dbReference type="PROSITE" id="PS51257">
    <property type="entry name" value="PROKAR_LIPOPROTEIN"/>
    <property type="match status" value="1"/>
</dbReference>
<evidence type="ECO:0000256" key="1">
    <source>
        <dbReference type="SAM" id="MobiDB-lite"/>
    </source>
</evidence>
<feature type="region of interest" description="Disordered" evidence="1">
    <location>
        <begin position="18"/>
        <end position="73"/>
    </location>
</feature>
<feature type="compositionally biased region" description="Basic and acidic residues" evidence="1">
    <location>
        <begin position="22"/>
        <end position="46"/>
    </location>
</feature>
<comment type="caution">
    <text evidence="3">The sequence shown here is derived from an EMBL/GenBank/DDBJ whole genome shotgun (WGS) entry which is preliminary data.</text>
</comment>
<feature type="region of interest" description="Disordered" evidence="1">
    <location>
        <begin position="203"/>
        <end position="305"/>
    </location>
</feature>
<organism evidence="3 4">
    <name type="scientific">Staphylococcus argensis</name>
    <dbReference type="NCBI Taxonomy" id="1607738"/>
    <lineage>
        <taxon>Bacteria</taxon>
        <taxon>Bacillati</taxon>
        <taxon>Bacillota</taxon>
        <taxon>Bacilli</taxon>
        <taxon>Bacillales</taxon>
        <taxon>Staphylococcaceae</taxon>
        <taxon>Staphylococcus</taxon>
    </lineage>
</organism>
<feature type="compositionally biased region" description="Polar residues" evidence="1">
    <location>
        <begin position="47"/>
        <end position="67"/>
    </location>
</feature>
<proteinExistence type="predicted"/>
<dbReference type="GeneID" id="98297005"/>
<feature type="compositionally biased region" description="Low complexity" evidence="1">
    <location>
        <begin position="239"/>
        <end position="254"/>
    </location>
</feature>
<sequence length="305" mass="34630">MRKLLALTLAGIFVLGACGGNDDDKSSSQNKSYEKEEKADKKESNNKDTNNNQYENSANDQSTTNERITPEKAEQIAYNKYKSVYPREYFKYDSERSSNTQYKVSFPWKDATGYPIQSLAIIDSSSGEIVTVKNDNSEDEERKRAENHLRTSLVVNKLDDDIIKKYKPNEYNKIKKYANQHPNAFSEKGGIDNQQKVDEILGYNNTSNSKNDEKNTNSSNENKNKSNPSNQEEPNKAPNNSEDTNDKQNNNNDTTAEDDDKENKNEPPNSNKDTQEDSQQENANQNDSQQSDSTQEIENSADENN</sequence>
<evidence type="ECO:0000313" key="3">
    <source>
        <dbReference type="EMBL" id="POA09450.1"/>
    </source>
</evidence>
<gene>
    <name evidence="3" type="ORF">CD039_01430</name>
</gene>